<dbReference type="PROSITE" id="PS50894">
    <property type="entry name" value="HPT"/>
    <property type="match status" value="1"/>
</dbReference>
<comment type="subcellular location">
    <subcellularLocation>
        <location evidence="2">Cell membrane</location>
        <topology evidence="2">Multi-pass membrane protein</topology>
    </subcellularLocation>
</comment>
<dbReference type="InterPro" id="IPR035965">
    <property type="entry name" value="PAS-like_dom_sf"/>
</dbReference>
<evidence type="ECO:0000256" key="8">
    <source>
        <dbReference type="ARBA" id="ARBA00022840"/>
    </source>
</evidence>
<dbReference type="SMART" id="SM00388">
    <property type="entry name" value="HisKA"/>
    <property type="match status" value="1"/>
</dbReference>
<name>A0ABX7B3J2_9PROT</name>
<dbReference type="CDD" id="cd00088">
    <property type="entry name" value="HPT"/>
    <property type="match status" value="1"/>
</dbReference>
<accession>A0ABX7B3J2</accession>
<dbReference type="RefSeq" id="WP_201071400.1">
    <property type="nucleotide sequence ID" value="NZ_CP067420.1"/>
</dbReference>
<dbReference type="PROSITE" id="PS50110">
    <property type="entry name" value="RESPONSE_REGULATORY"/>
    <property type="match status" value="2"/>
</dbReference>
<dbReference type="Proteomes" id="UP000595197">
    <property type="component" value="Chromosome"/>
</dbReference>
<evidence type="ECO:0000256" key="15">
    <source>
        <dbReference type="SAM" id="Phobius"/>
    </source>
</evidence>
<feature type="coiled-coil region" evidence="14">
    <location>
        <begin position="494"/>
        <end position="526"/>
    </location>
</feature>
<dbReference type="Pfam" id="PF00072">
    <property type="entry name" value="Response_reg"/>
    <property type="match status" value="2"/>
</dbReference>
<dbReference type="Pfam" id="PF02518">
    <property type="entry name" value="HATPase_c"/>
    <property type="match status" value="1"/>
</dbReference>
<evidence type="ECO:0000256" key="12">
    <source>
        <dbReference type="PROSITE-ProRule" id="PRU00110"/>
    </source>
</evidence>
<keyword evidence="10" id="KW-0902">Two-component regulatory system</keyword>
<evidence type="ECO:0000256" key="2">
    <source>
        <dbReference type="ARBA" id="ARBA00004651"/>
    </source>
</evidence>
<evidence type="ECO:0000259" key="17">
    <source>
        <dbReference type="PROSITE" id="PS50110"/>
    </source>
</evidence>
<evidence type="ECO:0000313" key="20">
    <source>
        <dbReference type="EMBL" id="QQP87720.1"/>
    </source>
</evidence>
<dbReference type="PROSITE" id="PS50109">
    <property type="entry name" value="HIS_KIN"/>
    <property type="match status" value="1"/>
</dbReference>
<feature type="transmembrane region" description="Helical" evidence="15">
    <location>
        <begin position="6"/>
        <end position="29"/>
    </location>
</feature>
<dbReference type="CDD" id="cd00156">
    <property type="entry name" value="REC"/>
    <property type="match status" value="1"/>
</dbReference>
<dbReference type="SUPFAM" id="SSF47384">
    <property type="entry name" value="Homodimeric domain of signal transducing histidine kinase"/>
    <property type="match status" value="1"/>
</dbReference>
<dbReference type="PROSITE" id="PS50112">
    <property type="entry name" value="PAS"/>
    <property type="match status" value="1"/>
</dbReference>
<evidence type="ECO:0000256" key="7">
    <source>
        <dbReference type="ARBA" id="ARBA00022741"/>
    </source>
</evidence>
<protein>
    <recommendedName>
        <fullName evidence="3">histidine kinase</fullName>
        <ecNumber evidence="3">2.7.13.3</ecNumber>
    </recommendedName>
</protein>
<evidence type="ECO:0000256" key="9">
    <source>
        <dbReference type="ARBA" id="ARBA00022989"/>
    </source>
</evidence>
<dbReference type="CDD" id="cd17546">
    <property type="entry name" value="REC_hyHK_CKI1_RcsC-like"/>
    <property type="match status" value="1"/>
</dbReference>
<keyword evidence="7" id="KW-0547">Nucleotide-binding</keyword>
<dbReference type="Gene3D" id="1.20.120.160">
    <property type="entry name" value="HPT domain"/>
    <property type="match status" value="1"/>
</dbReference>
<feature type="modified residue" description="4-aspartylphosphate" evidence="13">
    <location>
        <position position="968"/>
    </location>
</feature>
<dbReference type="Gene3D" id="3.30.450.20">
    <property type="entry name" value="PAS domain"/>
    <property type="match status" value="2"/>
</dbReference>
<evidence type="ECO:0000256" key="4">
    <source>
        <dbReference type="ARBA" id="ARBA00022475"/>
    </source>
</evidence>
<gene>
    <name evidence="20" type="ORF">IGS68_16675</name>
</gene>
<feature type="domain" description="PAS" evidence="18">
    <location>
        <begin position="390"/>
        <end position="448"/>
    </location>
</feature>
<dbReference type="CDD" id="cd00082">
    <property type="entry name" value="HisKA"/>
    <property type="match status" value="1"/>
</dbReference>
<dbReference type="InterPro" id="IPR036097">
    <property type="entry name" value="HisK_dim/P_sf"/>
</dbReference>
<feature type="modified residue" description="4-aspartylphosphate" evidence="13">
    <location>
        <position position="821"/>
    </location>
</feature>
<dbReference type="InterPro" id="IPR000014">
    <property type="entry name" value="PAS"/>
</dbReference>
<keyword evidence="8" id="KW-0067">ATP-binding</keyword>
<keyword evidence="14" id="KW-0175">Coiled coil</keyword>
<evidence type="ECO:0000259" key="16">
    <source>
        <dbReference type="PROSITE" id="PS50109"/>
    </source>
</evidence>
<dbReference type="Gene3D" id="1.10.287.130">
    <property type="match status" value="1"/>
</dbReference>
<dbReference type="PANTHER" id="PTHR45339">
    <property type="entry name" value="HYBRID SIGNAL TRANSDUCTION HISTIDINE KINASE J"/>
    <property type="match status" value="1"/>
</dbReference>
<organism evidence="20 21">
    <name type="scientific">Skermanella cutis</name>
    <dbReference type="NCBI Taxonomy" id="2775420"/>
    <lineage>
        <taxon>Bacteria</taxon>
        <taxon>Pseudomonadati</taxon>
        <taxon>Pseudomonadota</taxon>
        <taxon>Alphaproteobacteria</taxon>
        <taxon>Rhodospirillales</taxon>
        <taxon>Azospirillaceae</taxon>
        <taxon>Skermanella</taxon>
    </lineage>
</organism>
<feature type="domain" description="Response regulatory" evidence="17">
    <location>
        <begin position="767"/>
        <end position="888"/>
    </location>
</feature>
<evidence type="ECO:0000256" key="11">
    <source>
        <dbReference type="ARBA" id="ARBA00023136"/>
    </source>
</evidence>
<evidence type="ECO:0000256" key="6">
    <source>
        <dbReference type="ARBA" id="ARBA00022692"/>
    </source>
</evidence>
<keyword evidence="9 15" id="KW-1133">Transmembrane helix</keyword>
<sequence>MRLNITLRFIAYLMFLSFLPILAIGLTAIEVSRSILATEASRHAAEQVRSQRDHLHVQMDQVESLIANISGVDAITDALKQDGTARDSFTNLATQARIGYILNSYLNIRGLVSIDIFTTDGTHYHVGDTLDVGHIRKDVRERLYDEALASSSTVHWAGIEDNVNASSSHRKVITAAKVMRSFDRATLRDRPVALLVVNYSVDLLYRHFRDSETEATSHMLLADAARRIIYHPDRDLIGERLNASFAEGFSGQAGSFTHPIAGRPVVVTYLRSDRTGWLIAQVVDLESLNRHVGTISRVTAGVMAVCLAVALLAAMSYSRSVVAPIRRITSRFQALQDGSGQDGSGHDGWGPGERLPVLGSGEVADLTRWFNAFMDGHEARRQSEAALRESEKRFRALHEASFTGIAIHQRGVILEANQALCASTGFSYDDLIGRSVLNLIDPTDRARVSVPVLTGSAEPCDASGLRRDGSCYPVELRSRPIPFRGVDACVTELRDITERKRNEADLRKAKEEAEIANRTKSEFLATMSHEIRTPMNGVIGMTGLLLDTKLEEEQRRYAEIIQESGEALLTIINDILDFSKMEANRLTLDEIDFDLLQLVESVLAILAPRAGSKRIELAYLVPAELQGMFRSDPGRIRQILLNLAGNAVKFTETGWVSLVASKVGEADGRVIVRFEVTDTGIGIPAEALPRLFTMFTQVDSSATRRFGGTGLGLAISKRLIDLLGGTIDVRSEHRKGSVFIIEIPLTPVADGVGRVPGRGCMEMTGKRTLVVDDLAINRDLLQRQLESWGMVADTAASGAEALAMLAGASLSGRPYDMAIIDQMMPGMTGVDLVRAMKADPLTAGVVAILASSDGSEELRVLAQAAGAAATVMKPIRCHYLFDQMSRAAHPAPADPAAVAGEPPADGPAAAPGAPNRLLAILLAEDNLINQQVAARRLRKMGHAVDIANNGAEAVEMVRSKAYDIVLMDVQMPEMDGFEATAAIRALPGEKRRIPIIAMTANALPSDCERCLAAGMDDYIAKPVHQQILVGMIEKWGSIGFATSHAGDRSAPGADGAEPPPGLLDEDGIRELVAVIGEDEYRGLAGQFFDCHAATLRALREAAESGDPEALDRHAHQLKGAASNLGLARLAAVASDLRRAVEDAGGDGAGNAKVRAMLGDVETLFETSRQALWSFLAPLPTEAGPTLP</sequence>
<feature type="domain" description="Response regulatory" evidence="17">
    <location>
        <begin position="919"/>
        <end position="1036"/>
    </location>
</feature>
<reference evidence="20" key="1">
    <citation type="submission" date="2021-02" db="EMBL/GenBank/DDBJ databases">
        <title>Skermanella TT6 skin isolate.</title>
        <authorList>
            <person name="Lee K."/>
            <person name="Ganzorig M."/>
        </authorList>
    </citation>
    <scope>NUCLEOTIDE SEQUENCE</scope>
    <source>
        <strain evidence="20">TT6</strain>
    </source>
</reference>
<dbReference type="SUPFAM" id="SSF47226">
    <property type="entry name" value="Histidine-containing phosphotransfer domain, HPT domain"/>
    <property type="match status" value="1"/>
</dbReference>
<evidence type="ECO:0000313" key="21">
    <source>
        <dbReference type="Proteomes" id="UP000595197"/>
    </source>
</evidence>
<dbReference type="Gene3D" id="3.40.50.2300">
    <property type="match status" value="2"/>
</dbReference>
<dbReference type="EC" id="2.7.13.3" evidence="3"/>
<evidence type="ECO:0000256" key="3">
    <source>
        <dbReference type="ARBA" id="ARBA00012438"/>
    </source>
</evidence>
<dbReference type="CDD" id="cd00130">
    <property type="entry name" value="PAS"/>
    <property type="match status" value="1"/>
</dbReference>
<dbReference type="SMART" id="SM00091">
    <property type="entry name" value="PAS"/>
    <property type="match status" value="1"/>
</dbReference>
<dbReference type="Pfam" id="PF00512">
    <property type="entry name" value="HisKA"/>
    <property type="match status" value="1"/>
</dbReference>
<keyword evidence="4" id="KW-1003">Cell membrane</keyword>
<dbReference type="InterPro" id="IPR003661">
    <property type="entry name" value="HisK_dim/P_dom"/>
</dbReference>
<evidence type="ECO:0000256" key="14">
    <source>
        <dbReference type="SAM" id="Coils"/>
    </source>
</evidence>
<dbReference type="PRINTS" id="PR00344">
    <property type="entry name" value="BCTRLSENSOR"/>
</dbReference>
<dbReference type="CDD" id="cd16922">
    <property type="entry name" value="HATPase_EvgS-ArcB-TorS-like"/>
    <property type="match status" value="1"/>
</dbReference>
<keyword evidence="5 13" id="KW-0597">Phosphoprotein</keyword>
<feature type="domain" description="HPt" evidence="19">
    <location>
        <begin position="1076"/>
        <end position="1178"/>
    </location>
</feature>
<keyword evidence="11 15" id="KW-0472">Membrane</keyword>
<dbReference type="Gene3D" id="3.30.565.10">
    <property type="entry name" value="Histidine kinase-like ATPase, C-terminal domain"/>
    <property type="match status" value="1"/>
</dbReference>
<proteinExistence type="predicted"/>
<dbReference type="SMART" id="SM00387">
    <property type="entry name" value="HATPase_c"/>
    <property type="match status" value="1"/>
</dbReference>
<evidence type="ECO:0000256" key="1">
    <source>
        <dbReference type="ARBA" id="ARBA00000085"/>
    </source>
</evidence>
<feature type="domain" description="Histidine kinase" evidence="16">
    <location>
        <begin position="526"/>
        <end position="747"/>
    </location>
</feature>
<evidence type="ECO:0000256" key="13">
    <source>
        <dbReference type="PROSITE-ProRule" id="PRU00169"/>
    </source>
</evidence>
<dbReference type="PANTHER" id="PTHR45339:SF1">
    <property type="entry name" value="HYBRID SIGNAL TRANSDUCTION HISTIDINE KINASE J"/>
    <property type="match status" value="1"/>
</dbReference>
<dbReference type="Pfam" id="PF13426">
    <property type="entry name" value="PAS_9"/>
    <property type="match status" value="1"/>
</dbReference>
<comment type="catalytic activity">
    <reaction evidence="1">
        <text>ATP + protein L-histidine = ADP + protein N-phospho-L-histidine.</text>
        <dbReference type="EC" id="2.7.13.3"/>
    </reaction>
</comment>
<dbReference type="SUPFAM" id="SSF55874">
    <property type="entry name" value="ATPase domain of HSP90 chaperone/DNA topoisomerase II/histidine kinase"/>
    <property type="match status" value="1"/>
</dbReference>
<dbReference type="Pfam" id="PF01627">
    <property type="entry name" value="Hpt"/>
    <property type="match status" value="1"/>
</dbReference>
<dbReference type="SUPFAM" id="SSF55785">
    <property type="entry name" value="PYP-like sensor domain (PAS domain)"/>
    <property type="match status" value="1"/>
</dbReference>
<evidence type="ECO:0000259" key="19">
    <source>
        <dbReference type="PROSITE" id="PS50894"/>
    </source>
</evidence>
<dbReference type="InterPro" id="IPR011006">
    <property type="entry name" value="CheY-like_superfamily"/>
</dbReference>
<keyword evidence="6 15" id="KW-0812">Transmembrane</keyword>
<dbReference type="SMART" id="SM00448">
    <property type="entry name" value="REC"/>
    <property type="match status" value="2"/>
</dbReference>
<dbReference type="NCBIfam" id="TIGR00229">
    <property type="entry name" value="sensory_box"/>
    <property type="match status" value="1"/>
</dbReference>
<dbReference type="EMBL" id="CP067420">
    <property type="protein sequence ID" value="QQP87720.1"/>
    <property type="molecule type" value="Genomic_DNA"/>
</dbReference>
<feature type="modified residue" description="Phosphohistidine" evidence="12">
    <location>
        <position position="1115"/>
    </location>
</feature>
<dbReference type="SUPFAM" id="SSF52172">
    <property type="entry name" value="CheY-like"/>
    <property type="match status" value="2"/>
</dbReference>
<dbReference type="InterPro" id="IPR005467">
    <property type="entry name" value="His_kinase_dom"/>
</dbReference>
<dbReference type="InterPro" id="IPR003594">
    <property type="entry name" value="HATPase_dom"/>
</dbReference>
<evidence type="ECO:0000259" key="18">
    <source>
        <dbReference type="PROSITE" id="PS50112"/>
    </source>
</evidence>
<evidence type="ECO:0000256" key="5">
    <source>
        <dbReference type="ARBA" id="ARBA00022553"/>
    </source>
</evidence>
<dbReference type="InterPro" id="IPR036641">
    <property type="entry name" value="HPT_dom_sf"/>
</dbReference>
<evidence type="ECO:0000256" key="10">
    <source>
        <dbReference type="ARBA" id="ARBA00023012"/>
    </source>
</evidence>
<dbReference type="InterPro" id="IPR008207">
    <property type="entry name" value="Sig_transdc_His_kin_Hpt_dom"/>
</dbReference>
<dbReference type="InterPro" id="IPR036890">
    <property type="entry name" value="HATPase_C_sf"/>
</dbReference>
<dbReference type="InterPro" id="IPR004358">
    <property type="entry name" value="Sig_transdc_His_kin-like_C"/>
</dbReference>
<dbReference type="InterPro" id="IPR001789">
    <property type="entry name" value="Sig_transdc_resp-reg_receiver"/>
</dbReference>
<keyword evidence="21" id="KW-1185">Reference proteome</keyword>